<evidence type="ECO:0000313" key="3">
    <source>
        <dbReference type="Proteomes" id="UP000703720"/>
    </source>
</evidence>
<protein>
    <submittedName>
        <fullName evidence="2">Uncharacterized protein</fullName>
    </submittedName>
</protein>
<accession>A0ABS4WRF4</accession>
<proteinExistence type="predicted"/>
<organism evidence="2 3">
    <name type="scientific">Microbacterium phyllosphaerae</name>
    <dbReference type="NCBI Taxonomy" id="124798"/>
    <lineage>
        <taxon>Bacteria</taxon>
        <taxon>Bacillati</taxon>
        <taxon>Actinomycetota</taxon>
        <taxon>Actinomycetes</taxon>
        <taxon>Micrococcales</taxon>
        <taxon>Microbacteriaceae</taxon>
        <taxon>Microbacterium</taxon>
    </lineage>
</organism>
<evidence type="ECO:0000313" key="2">
    <source>
        <dbReference type="EMBL" id="MBP2378799.1"/>
    </source>
</evidence>
<dbReference type="Proteomes" id="UP000703720">
    <property type="component" value="Unassembled WGS sequence"/>
</dbReference>
<gene>
    <name evidence="2" type="ORF">JOF42_002294</name>
</gene>
<feature type="signal peptide" evidence="1">
    <location>
        <begin position="1"/>
        <end position="25"/>
    </location>
</feature>
<dbReference type="PROSITE" id="PS51257">
    <property type="entry name" value="PROKAR_LIPOPROTEIN"/>
    <property type="match status" value="1"/>
</dbReference>
<reference evidence="2 3" key="1">
    <citation type="submission" date="2021-03" db="EMBL/GenBank/DDBJ databases">
        <title>Sequencing the genomes of 1000 actinobacteria strains.</title>
        <authorList>
            <person name="Klenk H.-P."/>
        </authorList>
    </citation>
    <scope>NUCLEOTIDE SEQUENCE [LARGE SCALE GENOMIC DNA]</scope>
    <source>
        <strain evidence="2 3">DSM 13468</strain>
    </source>
</reference>
<sequence>MLRRVTMAAGSAAAVAAALMLSACAGSPDEGGFGLPTLTSVEAEKALGVGPGRVPSEEGVLVVRDNGCFALSRSGGDSVWIIWPERTRLDADDAARVILSDGSTAGDGDDLVIEGSPVPLDALPGGEDPDSYFGSFGRFCGADAAGALVALDVVAR</sequence>
<feature type="chain" id="PRO_5045134727" evidence="1">
    <location>
        <begin position="26"/>
        <end position="156"/>
    </location>
</feature>
<keyword evidence="3" id="KW-1185">Reference proteome</keyword>
<comment type="caution">
    <text evidence="2">The sequence shown here is derived from an EMBL/GenBank/DDBJ whole genome shotgun (WGS) entry which is preliminary data.</text>
</comment>
<keyword evidence="1" id="KW-0732">Signal</keyword>
<name>A0ABS4WRF4_9MICO</name>
<dbReference type="RefSeq" id="WP_210097976.1">
    <property type="nucleotide sequence ID" value="NZ_BAAAIO010000001.1"/>
</dbReference>
<evidence type="ECO:0000256" key="1">
    <source>
        <dbReference type="SAM" id="SignalP"/>
    </source>
</evidence>
<dbReference type="EMBL" id="JAGIOA010000001">
    <property type="protein sequence ID" value="MBP2378799.1"/>
    <property type="molecule type" value="Genomic_DNA"/>
</dbReference>